<dbReference type="InterPro" id="IPR017853">
    <property type="entry name" value="GH"/>
</dbReference>
<evidence type="ECO:0008006" key="8">
    <source>
        <dbReference type="Google" id="ProtNLM"/>
    </source>
</evidence>
<keyword evidence="7" id="KW-1185">Reference proteome</keyword>
<dbReference type="InterPro" id="IPR031728">
    <property type="entry name" value="GlcAase_C"/>
</dbReference>
<dbReference type="Gene3D" id="3.20.20.80">
    <property type="entry name" value="Glycosidases"/>
    <property type="match status" value="1"/>
</dbReference>
<dbReference type="SUPFAM" id="SSF75005">
    <property type="entry name" value="Arabinanase/levansucrase/invertase"/>
    <property type="match status" value="1"/>
</dbReference>
<dbReference type="AlphaFoldDB" id="A0A9N9Q7M5"/>
<dbReference type="CDD" id="cd04081">
    <property type="entry name" value="CBM35_galactosidase-like"/>
    <property type="match status" value="1"/>
</dbReference>
<dbReference type="InterPro" id="IPR052974">
    <property type="entry name" value="GH79_Enzymes"/>
</dbReference>
<dbReference type="GO" id="GO:0004553">
    <property type="term" value="F:hydrolase activity, hydrolyzing O-glycosyl compounds"/>
    <property type="evidence" value="ECO:0007669"/>
    <property type="project" value="InterPro"/>
</dbReference>
<dbReference type="GO" id="GO:0005975">
    <property type="term" value="P:carbohydrate metabolic process"/>
    <property type="evidence" value="ECO:0007669"/>
    <property type="project" value="InterPro"/>
</dbReference>
<proteinExistence type="inferred from homology"/>
<feature type="domain" description="Beta-glucuronidase C-terminal" evidence="4">
    <location>
        <begin position="384"/>
        <end position="487"/>
    </location>
</feature>
<dbReference type="Proteomes" id="UP000701801">
    <property type="component" value="Unassembled WGS sequence"/>
</dbReference>
<evidence type="ECO:0000256" key="3">
    <source>
        <dbReference type="ARBA" id="ARBA00023295"/>
    </source>
</evidence>
<protein>
    <recommendedName>
        <fullName evidence="8">Glycoside hydrolase family 43 protein</fullName>
    </recommendedName>
</protein>
<dbReference type="PANTHER" id="PTHR36183">
    <property type="entry name" value="BETA-GLUCURONIDASE"/>
    <property type="match status" value="1"/>
</dbReference>
<dbReference type="InterPro" id="IPR023296">
    <property type="entry name" value="Glyco_hydro_beta-prop_sf"/>
</dbReference>
<dbReference type="InterPro" id="IPR006710">
    <property type="entry name" value="Glyco_hydro_43"/>
</dbReference>
<gene>
    <name evidence="6" type="ORF">HYALB_00011715</name>
</gene>
<dbReference type="OrthoDB" id="9970295at2759"/>
<accession>A0A9N9Q7M5</accession>
<dbReference type="Pfam" id="PF16862">
    <property type="entry name" value="Glyco_hydro_79C"/>
    <property type="match status" value="1"/>
</dbReference>
<dbReference type="EMBL" id="CAJVRM010000226">
    <property type="protein sequence ID" value="CAG8977612.1"/>
    <property type="molecule type" value="Genomic_DNA"/>
</dbReference>
<dbReference type="Pfam" id="PF22704">
    <property type="entry name" value="CBM13-like"/>
    <property type="match status" value="1"/>
</dbReference>
<organism evidence="6 7">
    <name type="scientific">Hymenoscyphus albidus</name>
    <dbReference type="NCBI Taxonomy" id="595503"/>
    <lineage>
        <taxon>Eukaryota</taxon>
        <taxon>Fungi</taxon>
        <taxon>Dikarya</taxon>
        <taxon>Ascomycota</taxon>
        <taxon>Pezizomycotina</taxon>
        <taxon>Leotiomycetes</taxon>
        <taxon>Helotiales</taxon>
        <taxon>Helotiaceae</taxon>
        <taxon>Hymenoscyphus</taxon>
    </lineage>
</organism>
<name>A0A9N9Q7M5_9HELO</name>
<dbReference type="CDD" id="cd18821">
    <property type="entry name" value="GH43_Pc3Gal43A-like"/>
    <property type="match status" value="1"/>
</dbReference>
<evidence type="ECO:0000313" key="6">
    <source>
        <dbReference type="EMBL" id="CAG8977612.1"/>
    </source>
</evidence>
<dbReference type="Gene3D" id="2.115.10.20">
    <property type="entry name" value="Glycosyl hydrolase domain, family 43"/>
    <property type="match status" value="1"/>
</dbReference>
<sequence length="909" mass="97534">MFAAFTVMLFPTSHTPSFILLLPVLVRSAIVTYTIPDRAPDTATALDPAPVGVSFEFFAFPSYFKNVTATSQCLNNFRTLTGTWPPIRIGGTTQDRAKYDESSSAYVVYSVADSKDAPAALTFGKSFFELAATYAGNVVIGLNRAYDDIENTIAAAKVVRSSMPNLRAIELGNEPEYYLGAKQPVAVKAGTWNPAADAKSQNLWINKVGEALGGSTIIQAGNSNSDAPTWGIEALVPGLDETARSYVYDYAHHNYPGGTVASLMSHRGIVDNMHKFIADVAPATALGKEYVLGETNSVSGGGAANVSPTFGAALWTMDYVIHAAVLNIKRTYFHHGTVGLCYYCWWGRYSMGAPYYGAYAAQAAMAGGSFISQLDTGSDNYAVYVIYDSASKPIRVLLYNSDYYDGSGARGSSSFVLNNLPASVMKAKRLTAASALSRSDQGSSPTFGGQTFADVTCKIGGVENFETISATGKGISRLTVAASEALLVPGASITIVNAPYQHMQAHGGGVILVDGLYYQIGENKLDGSAFQSINCYSSPDLVNWKFVNKLLTVGQGASDLGTGRVVERPHVLYNEKTYKYVMWLHIDSSNYGEAKAGVATSDTVCGTYTYVNSVKPLGYQSRDMNLFKDTDGIAYLLTEDRVNGLRIDRLSSDYLKVESNTYLWPELYAYEAAAILKRGNTYYAFSSDQSGWDPNDNMYCTSTSLSGPWSSWKLFAPSGTKTYRSQTAAVVDINGVAMYMGDRWVSSNLMRSTYVWLPLTISGTTVTLNNEVNWTLDIARGTWAPGPKETQYEAEASANTLAGGSKTTACSGCSSSTTIGYIGGSPNGKLTIPKVSSTVATNSTIRIGYTNADSTQRYATLTVNNNKYIVAFIPTGDDNTPGSAAVTVALNAGSVNTFVFEAYNGGWGE</sequence>
<evidence type="ECO:0000256" key="1">
    <source>
        <dbReference type="ARBA" id="ARBA00009865"/>
    </source>
</evidence>
<dbReference type="Gene3D" id="2.60.120.260">
    <property type="entry name" value="Galactose-binding domain-like"/>
    <property type="match status" value="1"/>
</dbReference>
<evidence type="ECO:0000259" key="4">
    <source>
        <dbReference type="Pfam" id="PF16862"/>
    </source>
</evidence>
<dbReference type="Pfam" id="PF04616">
    <property type="entry name" value="Glyco_hydro_43"/>
    <property type="match status" value="1"/>
</dbReference>
<reference evidence="6" key="1">
    <citation type="submission" date="2021-07" db="EMBL/GenBank/DDBJ databases">
        <authorList>
            <person name="Durling M."/>
        </authorList>
    </citation>
    <scope>NUCLEOTIDE SEQUENCE</scope>
</reference>
<keyword evidence="2" id="KW-0378">Hydrolase</keyword>
<dbReference type="PANTHER" id="PTHR36183:SF3">
    <property type="entry name" value="BETA-GLUCURONIDASE C-TERMINAL DOMAIN-CONTAINING PROTEIN"/>
    <property type="match status" value="1"/>
</dbReference>
<comment type="similarity">
    <text evidence="1">Belongs to the glycosyl hydrolase 43 family.</text>
</comment>
<dbReference type="SUPFAM" id="SSF51445">
    <property type="entry name" value="(Trans)glycosidases"/>
    <property type="match status" value="1"/>
</dbReference>
<feature type="domain" description="Alpha-galactosidase CBM13" evidence="5">
    <location>
        <begin position="835"/>
        <end position="902"/>
    </location>
</feature>
<evidence type="ECO:0000313" key="7">
    <source>
        <dbReference type="Proteomes" id="UP000701801"/>
    </source>
</evidence>
<comment type="caution">
    <text evidence="6">The sequence shown here is derived from an EMBL/GenBank/DDBJ whole genome shotgun (WGS) entry which is preliminary data.</text>
</comment>
<dbReference type="InterPro" id="IPR055240">
    <property type="entry name" value="CBM13-like"/>
</dbReference>
<keyword evidence="3" id="KW-0326">Glycosidase</keyword>
<evidence type="ECO:0000259" key="5">
    <source>
        <dbReference type="Pfam" id="PF22704"/>
    </source>
</evidence>
<evidence type="ECO:0000256" key="2">
    <source>
        <dbReference type="ARBA" id="ARBA00022801"/>
    </source>
</evidence>